<dbReference type="InterPro" id="IPR029063">
    <property type="entry name" value="SAM-dependent_MTases_sf"/>
</dbReference>
<dbReference type="InterPro" id="IPR022641">
    <property type="entry name" value="CheR_N"/>
</dbReference>
<evidence type="ECO:0000256" key="1">
    <source>
        <dbReference type="ARBA" id="ARBA00001541"/>
    </source>
</evidence>
<evidence type="ECO:0000256" key="3">
    <source>
        <dbReference type="ARBA" id="ARBA00022679"/>
    </source>
</evidence>
<organism evidence="7 8">
    <name type="scientific">Marinobacter zhanjiangensis</name>
    <dbReference type="NCBI Taxonomy" id="578215"/>
    <lineage>
        <taxon>Bacteria</taxon>
        <taxon>Pseudomonadati</taxon>
        <taxon>Pseudomonadota</taxon>
        <taxon>Gammaproteobacteria</taxon>
        <taxon>Pseudomonadales</taxon>
        <taxon>Marinobacteraceae</taxon>
        <taxon>Marinobacter</taxon>
    </lineage>
</organism>
<protein>
    <recommendedName>
        <fullName evidence="5">Chemotaxis protein methyltransferase</fullName>
        <ecNumber evidence="5">2.1.1.80</ecNumber>
    </recommendedName>
</protein>
<dbReference type="SMART" id="SM00138">
    <property type="entry name" value="MeTrc"/>
    <property type="match status" value="1"/>
</dbReference>
<dbReference type="Pfam" id="PF01739">
    <property type="entry name" value="CheR"/>
    <property type="match status" value="1"/>
</dbReference>
<dbReference type="GO" id="GO:0032259">
    <property type="term" value="P:methylation"/>
    <property type="evidence" value="ECO:0007669"/>
    <property type="project" value="UniProtKB-KW"/>
</dbReference>
<dbReference type="PANTHER" id="PTHR24422:SF19">
    <property type="entry name" value="CHEMOTAXIS PROTEIN METHYLTRANSFERASE"/>
    <property type="match status" value="1"/>
</dbReference>
<comment type="catalytic activity">
    <reaction evidence="1 5">
        <text>L-glutamyl-[protein] + S-adenosyl-L-methionine = [protein]-L-glutamate 5-O-methyl ester + S-adenosyl-L-homocysteine</text>
        <dbReference type="Rhea" id="RHEA:24452"/>
        <dbReference type="Rhea" id="RHEA-COMP:10208"/>
        <dbReference type="Rhea" id="RHEA-COMP:10311"/>
        <dbReference type="ChEBI" id="CHEBI:29973"/>
        <dbReference type="ChEBI" id="CHEBI:57856"/>
        <dbReference type="ChEBI" id="CHEBI:59789"/>
        <dbReference type="ChEBI" id="CHEBI:82795"/>
        <dbReference type="EC" id="2.1.1.80"/>
    </reaction>
</comment>
<dbReference type="Pfam" id="PF03705">
    <property type="entry name" value="CheR_N"/>
    <property type="match status" value="1"/>
</dbReference>
<gene>
    <name evidence="7" type="primary">cheR</name>
    <name evidence="7" type="ORF">GCM10007071_02950</name>
</gene>
<keyword evidence="3 5" id="KW-0808">Transferase</keyword>
<reference evidence="8" key="1">
    <citation type="journal article" date="2019" name="Int. J. Syst. Evol. Microbiol.">
        <title>The Global Catalogue of Microorganisms (GCM) 10K type strain sequencing project: providing services to taxonomists for standard genome sequencing and annotation.</title>
        <authorList>
            <consortium name="The Broad Institute Genomics Platform"/>
            <consortium name="The Broad Institute Genome Sequencing Center for Infectious Disease"/>
            <person name="Wu L."/>
            <person name="Ma J."/>
        </authorList>
    </citation>
    <scope>NUCLEOTIDE SEQUENCE [LARGE SCALE GENOMIC DNA]</scope>
    <source>
        <strain evidence="8">KCTC 22280</strain>
    </source>
</reference>
<sequence length="282" mass="32008">MTGAPEHREFAYTERDFRRVQALIMARIGIHLGAGKSQMVYSRLARRLRATGMTSVSVYLDQLEDGEHLEWQNFINALTTNLTSFFRENHHFETLVEYFRDHPASEPLTVWCCAASTGEEPYSILIALREAFGPGKPVHLIATDVDTQALASARAGVYAMERVSKLSRPVLRKYFHKGRGPQAGMVRIKPELREAVEFRQVNLLDGRWPVEAPLDAIFCRNVFIYFTPETQKQLLRRFRRLLQPEGLFFAGHSESLISSGEGYHSLGRTVFTPDPTFTGVSS</sequence>
<name>A0ABQ3AKG4_9GAMM</name>
<evidence type="ECO:0000256" key="2">
    <source>
        <dbReference type="ARBA" id="ARBA00022603"/>
    </source>
</evidence>
<dbReference type="SUPFAM" id="SSF53335">
    <property type="entry name" value="S-adenosyl-L-methionine-dependent methyltransferases"/>
    <property type="match status" value="1"/>
</dbReference>
<dbReference type="InterPro" id="IPR026024">
    <property type="entry name" value="Chemotaxis_MeTrfase_CheR"/>
</dbReference>
<dbReference type="InterPro" id="IPR000780">
    <property type="entry name" value="CheR_MeTrfase"/>
</dbReference>
<accession>A0ABQ3AKG4</accession>
<evidence type="ECO:0000256" key="4">
    <source>
        <dbReference type="ARBA" id="ARBA00022691"/>
    </source>
</evidence>
<comment type="caution">
    <text evidence="7">The sequence shown here is derived from an EMBL/GenBank/DDBJ whole genome shotgun (WGS) entry which is preliminary data.</text>
</comment>
<evidence type="ECO:0000313" key="7">
    <source>
        <dbReference type="EMBL" id="GGY59949.1"/>
    </source>
</evidence>
<evidence type="ECO:0000256" key="5">
    <source>
        <dbReference type="PIRNR" id="PIRNR000410"/>
    </source>
</evidence>
<proteinExistence type="predicted"/>
<evidence type="ECO:0000313" key="8">
    <source>
        <dbReference type="Proteomes" id="UP000601597"/>
    </source>
</evidence>
<dbReference type="InterPro" id="IPR050903">
    <property type="entry name" value="Bact_Chemotaxis_MeTrfase"/>
</dbReference>
<dbReference type="Gene3D" id="3.40.50.150">
    <property type="entry name" value="Vaccinia Virus protein VP39"/>
    <property type="match status" value="1"/>
</dbReference>
<dbReference type="RefSeq" id="WP_189571748.1">
    <property type="nucleotide sequence ID" value="NZ_BMXV01000001.1"/>
</dbReference>
<dbReference type="InterPro" id="IPR022642">
    <property type="entry name" value="CheR_C"/>
</dbReference>
<dbReference type="InterPro" id="IPR036804">
    <property type="entry name" value="CheR_N_sf"/>
</dbReference>
<dbReference type="PANTHER" id="PTHR24422">
    <property type="entry name" value="CHEMOTAXIS PROTEIN METHYLTRANSFERASE"/>
    <property type="match status" value="1"/>
</dbReference>
<dbReference type="EMBL" id="BMXV01000001">
    <property type="protein sequence ID" value="GGY59949.1"/>
    <property type="molecule type" value="Genomic_DNA"/>
</dbReference>
<keyword evidence="8" id="KW-1185">Reference proteome</keyword>
<evidence type="ECO:0000259" key="6">
    <source>
        <dbReference type="PROSITE" id="PS50123"/>
    </source>
</evidence>
<dbReference type="Gene3D" id="1.10.155.10">
    <property type="entry name" value="Chemotaxis receptor methyltransferase CheR, N-terminal domain"/>
    <property type="match status" value="1"/>
</dbReference>
<dbReference type="GO" id="GO:0008168">
    <property type="term" value="F:methyltransferase activity"/>
    <property type="evidence" value="ECO:0007669"/>
    <property type="project" value="UniProtKB-KW"/>
</dbReference>
<dbReference type="PROSITE" id="PS50123">
    <property type="entry name" value="CHER"/>
    <property type="match status" value="1"/>
</dbReference>
<dbReference type="PIRSF" id="PIRSF000410">
    <property type="entry name" value="CheR"/>
    <property type="match status" value="1"/>
</dbReference>
<dbReference type="PRINTS" id="PR00996">
    <property type="entry name" value="CHERMTFRASE"/>
</dbReference>
<feature type="domain" description="CheR-type methyltransferase" evidence="6">
    <location>
        <begin position="5"/>
        <end position="282"/>
    </location>
</feature>
<dbReference type="EC" id="2.1.1.80" evidence="5"/>
<dbReference type="Proteomes" id="UP000601597">
    <property type="component" value="Unassembled WGS sequence"/>
</dbReference>
<keyword evidence="2 5" id="KW-0489">Methyltransferase</keyword>
<dbReference type="SUPFAM" id="SSF47757">
    <property type="entry name" value="Chemotaxis receptor methyltransferase CheR, N-terminal domain"/>
    <property type="match status" value="1"/>
</dbReference>
<comment type="function">
    <text evidence="5">Methylation of the membrane-bound methyl-accepting chemotaxis proteins (MCP) to form gamma-glutamyl methyl ester residues in MCP.</text>
</comment>
<keyword evidence="4 5" id="KW-0949">S-adenosyl-L-methionine</keyword>